<dbReference type="PROSITE" id="PS51085">
    <property type="entry name" value="2FE2S_FER_2"/>
    <property type="match status" value="1"/>
</dbReference>
<dbReference type="PROSITE" id="PS00197">
    <property type="entry name" value="2FE2S_FER_1"/>
    <property type="match status" value="1"/>
</dbReference>
<dbReference type="InterPro" id="IPR039261">
    <property type="entry name" value="FNR_nucleotide-bd"/>
</dbReference>
<evidence type="ECO:0000313" key="12">
    <source>
        <dbReference type="Proteomes" id="UP000321945"/>
    </source>
</evidence>
<keyword evidence="7" id="KW-0408">Iron</keyword>
<dbReference type="InterPro" id="IPR017938">
    <property type="entry name" value="Riboflavin_synthase-like_b-brl"/>
</dbReference>
<dbReference type="GO" id="GO:0051537">
    <property type="term" value="F:2 iron, 2 sulfur cluster binding"/>
    <property type="evidence" value="ECO:0007669"/>
    <property type="project" value="UniProtKB-KW"/>
</dbReference>
<dbReference type="Proteomes" id="UP000321945">
    <property type="component" value="Unassembled WGS sequence"/>
</dbReference>
<evidence type="ECO:0000259" key="10">
    <source>
        <dbReference type="PROSITE" id="PS51384"/>
    </source>
</evidence>
<dbReference type="InterPro" id="IPR017927">
    <property type="entry name" value="FAD-bd_FR_type"/>
</dbReference>
<dbReference type="PANTHER" id="PTHR47354:SF8">
    <property type="entry name" value="1,2-PHENYLACETYL-COA EPOXIDASE, SUBUNIT E"/>
    <property type="match status" value="1"/>
</dbReference>
<dbReference type="PANTHER" id="PTHR47354">
    <property type="entry name" value="NADH OXIDOREDUCTASE HCR"/>
    <property type="match status" value="1"/>
</dbReference>
<dbReference type="Gene3D" id="2.40.30.10">
    <property type="entry name" value="Translation factors"/>
    <property type="match status" value="1"/>
</dbReference>
<evidence type="ECO:0000256" key="6">
    <source>
        <dbReference type="ARBA" id="ARBA00023002"/>
    </source>
</evidence>
<gene>
    <name evidence="11" type="ORF">ESV24_03825</name>
</gene>
<name>A0A5C6YTK7_9FLAO</name>
<dbReference type="SUPFAM" id="SSF63380">
    <property type="entry name" value="Riboflavin synthase domain-like"/>
    <property type="match status" value="1"/>
</dbReference>
<protein>
    <submittedName>
        <fullName evidence="11">Ferredoxin--NADP reductase</fullName>
    </submittedName>
</protein>
<evidence type="ECO:0000313" key="11">
    <source>
        <dbReference type="EMBL" id="TXD70303.1"/>
    </source>
</evidence>
<dbReference type="InterPro" id="IPR012675">
    <property type="entry name" value="Beta-grasp_dom_sf"/>
</dbReference>
<evidence type="ECO:0000256" key="3">
    <source>
        <dbReference type="ARBA" id="ARBA00022714"/>
    </source>
</evidence>
<reference evidence="11 12" key="1">
    <citation type="submission" date="2019-08" db="EMBL/GenBank/DDBJ databases">
        <title>Genome of Aequorivita lipolytica Y10-2 (type strain).</title>
        <authorList>
            <person name="Bowman J.P."/>
        </authorList>
    </citation>
    <scope>NUCLEOTIDE SEQUENCE [LARGE SCALE GENOMIC DNA]</scope>
    <source>
        <strain evidence="11 12">Y10-2</strain>
    </source>
</reference>
<keyword evidence="2" id="KW-0285">Flavoprotein</keyword>
<evidence type="ECO:0000259" key="9">
    <source>
        <dbReference type="PROSITE" id="PS51085"/>
    </source>
</evidence>
<dbReference type="InterPro" id="IPR050415">
    <property type="entry name" value="MRET"/>
</dbReference>
<keyword evidence="6" id="KW-0560">Oxidoreductase</keyword>
<sequence>MSEFHTLAVSEVNKETPNSVSITFDVPEKLKTEFAFKAGQYITIKHQKDGKELRRAYSICSSPKSGMLKIAVKKVAKGEFSVFANNGLKAGDLLQVMPPTGKFILEPNLKSYVAFAAGSGITPVLSLIKSTLEEMPQSSFLLIYGNQNVEETMFYSEILELQKQFPDRFAAEFIFSRKEEENSKFGRIDRSIVNFFLKNKYKETTYEAFYLCGPEEMIDEVSATLKSNGINSKQIHHELFSTAEKGLLVEMHDGFTSVTVTLDDEEETFQMPQTKSILEAALDEGLDPPYSCQGGICSTCIARLKEGKAEMRKNQILTEAEIADGLILTCQAHPTTAKVVVDYDDV</sequence>
<dbReference type="EMBL" id="VORU01000002">
    <property type="protein sequence ID" value="TXD70303.1"/>
    <property type="molecule type" value="Genomic_DNA"/>
</dbReference>
<dbReference type="AlphaFoldDB" id="A0A5C6YTK7"/>
<dbReference type="InterPro" id="IPR001433">
    <property type="entry name" value="OxRdtase_FAD/NAD-bd"/>
</dbReference>
<dbReference type="GO" id="GO:0016491">
    <property type="term" value="F:oxidoreductase activity"/>
    <property type="evidence" value="ECO:0007669"/>
    <property type="project" value="UniProtKB-KW"/>
</dbReference>
<comment type="caution">
    <text evidence="11">The sequence shown here is derived from an EMBL/GenBank/DDBJ whole genome shotgun (WGS) entry which is preliminary data.</text>
</comment>
<dbReference type="InterPro" id="IPR036010">
    <property type="entry name" value="2Fe-2S_ferredoxin-like_sf"/>
</dbReference>
<organism evidence="11 12">
    <name type="scientific">Aequorivita lipolytica</name>
    <dbReference type="NCBI Taxonomy" id="153267"/>
    <lineage>
        <taxon>Bacteria</taxon>
        <taxon>Pseudomonadati</taxon>
        <taxon>Bacteroidota</taxon>
        <taxon>Flavobacteriia</taxon>
        <taxon>Flavobacteriales</taxon>
        <taxon>Flavobacteriaceae</taxon>
        <taxon>Aequorivita</taxon>
    </lineage>
</organism>
<dbReference type="Gene3D" id="3.10.20.30">
    <property type="match status" value="1"/>
</dbReference>
<keyword evidence="8" id="KW-0411">Iron-sulfur</keyword>
<evidence type="ECO:0000256" key="8">
    <source>
        <dbReference type="ARBA" id="ARBA00023014"/>
    </source>
</evidence>
<dbReference type="CDD" id="cd06214">
    <property type="entry name" value="PA_degradation_oxidoreductase_like"/>
    <property type="match status" value="1"/>
</dbReference>
<evidence type="ECO:0000256" key="7">
    <source>
        <dbReference type="ARBA" id="ARBA00023004"/>
    </source>
</evidence>
<dbReference type="RefSeq" id="WP_111815340.1">
    <property type="nucleotide sequence ID" value="NZ_CBCRZQ010000003.1"/>
</dbReference>
<dbReference type="GO" id="GO:0046872">
    <property type="term" value="F:metal ion binding"/>
    <property type="evidence" value="ECO:0007669"/>
    <property type="project" value="UniProtKB-KW"/>
</dbReference>
<dbReference type="Gene3D" id="3.40.50.80">
    <property type="entry name" value="Nucleotide-binding domain of ferredoxin-NADP reductase (FNR) module"/>
    <property type="match status" value="1"/>
</dbReference>
<dbReference type="SUPFAM" id="SSF54292">
    <property type="entry name" value="2Fe-2S ferredoxin-like"/>
    <property type="match status" value="1"/>
</dbReference>
<proteinExistence type="predicted"/>
<dbReference type="InterPro" id="IPR006058">
    <property type="entry name" value="2Fe2S_fd_BS"/>
</dbReference>
<dbReference type="Pfam" id="PF00175">
    <property type="entry name" value="NAD_binding_1"/>
    <property type="match status" value="1"/>
</dbReference>
<keyword evidence="5" id="KW-0274">FAD</keyword>
<evidence type="ECO:0000256" key="1">
    <source>
        <dbReference type="ARBA" id="ARBA00001974"/>
    </source>
</evidence>
<dbReference type="GO" id="GO:0050660">
    <property type="term" value="F:flavin adenine dinucleotide binding"/>
    <property type="evidence" value="ECO:0007669"/>
    <property type="project" value="TreeGrafter"/>
</dbReference>
<dbReference type="PROSITE" id="PS51384">
    <property type="entry name" value="FAD_FR"/>
    <property type="match status" value="1"/>
</dbReference>
<evidence type="ECO:0000256" key="5">
    <source>
        <dbReference type="ARBA" id="ARBA00022827"/>
    </source>
</evidence>
<dbReference type="Pfam" id="PF00111">
    <property type="entry name" value="Fer2"/>
    <property type="match status" value="1"/>
</dbReference>
<dbReference type="PRINTS" id="PR00410">
    <property type="entry name" value="PHEHYDRXLASE"/>
</dbReference>
<dbReference type="CDD" id="cd00207">
    <property type="entry name" value="fer2"/>
    <property type="match status" value="1"/>
</dbReference>
<keyword evidence="12" id="KW-1185">Reference proteome</keyword>
<dbReference type="InterPro" id="IPR001041">
    <property type="entry name" value="2Fe-2S_ferredoxin-type"/>
</dbReference>
<dbReference type="SUPFAM" id="SSF52343">
    <property type="entry name" value="Ferredoxin reductase-like, C-terminal NADP-linked domain"/>
    <property type="match status" value="1"/>
</dbReference>
<evidence type="ECO:0000256" key="4">
    <source>
        <dbReference type="ARBA" id="ARBA00022723"/>
    </source>
</evidence>
<dbReference type="Pfam" id="PF00970">
    <property type="entry name" value="FAD_binding_6"/>
    <property type="match status" value="1"/>
</dbReference>
<keyword evidence="4" id="KW-0479">Metal-binding</keyword>
<accession>A0A5C6YTK7</accession>
<evidence type="ECO:0000256" key="2">
    <source>
        <dbReference type="ARBA" id="ARBA00022630"/>
    </source>
</evidence>
<dbReference type="OrthoDB" id="9789468at2"/>
<comment type="cofactor">
    <cofactor evidence="1">
        <name>FAD</name>
        <dbReference type="ChEBI" id="CHEBI:57692"/>
    </cofactor>
</comment>
<feature type="domain" description="2Fe-2S ferredoxin-type" evidence="9">
    <location>
        <begin position="256"/>
        <end position="346"/>
    </location>
</feature>
<dbReference type="InterPro" id="IPR008333">
    <property type="entry name" value="Cbr1-like_FAD-bd_dom"/>
</dbReference>
<feature type="domain" description="FAD-binding FR-type" evidence="10">
    <location>
        <begin position="2"/>
        <end position="106"/>
    </location>
</feature>
<keyword evidence="3" id="KW-0001">2Fe-2S</keyword>